<feature type="non-terminal residue" evidence="2">
    <location>
        <position position="1"/>
    </location>
</feature>
<dbReference type="Proteomes" id="UP001189429">
    <property type="component" value="Unassembled WGS sequence"/>
</dbReference>
<evidence type="ECO:0000313" key="3">
    <source>
        <dbReference type="Proteomes" id="UP001189429"/>
    </source>
</evidence>
<protein>
    <submittedName>
        <fullName evidence="2">Uncharacterized protein</fullName>
    </submittedName>
</protein>
<evidence type="ECO:0000256" key="1">
    <source>
        <dbReference type="SAM" id="MobiDB-lite"/>
    </source>
</evidence>
<keyword evidence="3" id="KW-1185">Reference proteome</keyword>
<feature type="compositionally biased region" description="Low complexity" evidence="1">
    <location>
        <begin position="1"/>
        <end position="48"/>
    </location>
</feature>
<dbReference type="EMBL" id="CAUYUJ010018719">
    <property type="protein sequence ID" value="CAK0885809.1"/>
    <property type="molecule type" value="Genomic_DNA"/>
</dbReference>
<gene>
    <name evidence="2" type="ORF">PCOR1329_LOCUS67310</name>
</gene>
<organism evidence="2 3">
    <name type="scientific">Prorocentrum cordatum</name>
    <dbReference type="NCBI Taxonomy" id="2364126"/>
    <lineage>
        <taxon>Eukaryota</taxon>
        <taxon>Sar</taxon>
        <taxon>Alveolata</taxon>
        <taxon>Dinophyceae</taxon>
        <taxon>Prorocentrales</taxon>
        <taxon>Prorocentraceae</taxon>
        <taxon>Prorocentrum</taxon>
    </lineage>
</organism>
<feature type="region of interest" description="Disordered" evidence="1">
    <location>
        <begin position="1"/>
        <end position="69"/>
    </location>
</feature>
<accession>A0ABN9WH59</accession>
<name>A0ABN9WH59_9DINO</name>
<proteinExistence type="predicted"/>
<sequence length="145" mass="14605">KKPGAAKAAAPAAPEAAPAAPEGGAEAPPTVTAAAAPLEEATAASPPADAVDYPFLESDSVPVGRSATEPVGQALDKRRQTAPELFAAAPEASGVPSQPPPFGRSQTVSVADGQATFMASRPMIRAQTIQLGQPGMVVRNDSLRR</sequence>
<reference evidence="2" key="1">
    <citation type="submission" date="2023-10" db="EMBL/GenBank/DDBJ databases">
        <authorList>
            <person name="Chen Y."/>
            <person name="Shah S."/>
            <person name="Dougan E. K."/>
            <person name="Thang M."/>
            <person name="Chan C."/>
        </authorList>
    </citation>
    <scope>NUCLEOTIDE SEQUENCE [LARGE SCALE GENOMIC DNA]</scope>
</reference>
<comment type="caution">
    <text evidence="2">The sequence shown here is derived from an EMBL/GenBank/DDBJ whole genome shotgun (WGS) entry which is preliminary data.</text>
</comment>
<evidence type="ECO:0000313" key="2">
    <source>
        <dbReference type="EMBL" id="CAK0885809.1"/>
    </source>
</evidence>